<accession>D7EKH7</accession>
<evidence type="ECO:0000256" key="2">
    <source>
        <dbReference type="ARBA" id="ARBA00004123"/>
    </source>
</evidence>
<dbReference type="AlphaFoldDB" id="D7EKH7"/>
<comment type="cofactor">
    <cofactor evidence="1">
        <name>a divalent metal cation</name>
        <dbReference type="ChEBI" id="CHEBI:60240"/>
    </cofactor>
</comment>
<dbReference type="PANTHER" id="PTHR22930">
    <property type="match status" value="1"/>
</dbReference>
<proteinExistence type="inferred from homology"/>
<dbReference type="GO" id="GO:0004518">
    <property type="term" value="F:nuclease activity"/>
    <property type="evidence" value="ECO:0007669"/>
    <property type="project" value="UniProtKB-KW"/>
</dbReference>
<dbReference type="HOGENOM" id="CLU_018552_6_0_1"/>
<sequence>MGLTSIHNIIYNTCKTIWAVLAAPIYLNKITESKWKVNAKDFFTLWNFSNCIGALDGKHITVQAPPNSGSLFYNYKNSFNIVLLAACDANYIFTLIDIGAYGSQSDGGIFKESIFGRAMESNNLNIPPDDYIPATNVKIPYAVVADEAFPLKKFIMRPYPGRQLTHKKRIFNYRLSRARRVIENAFGILTARWRILKHNINAHPKNVDVMVQAIVVLHNFCKTHSSNAQYCPPGYTDVGDQDNGGWRIDLNNEPLPSVGRLSANIASRQNYDIRDAMADYFVSLPWQIDCVFRGKKILLTGLNFE</sequence>
<gene>
    <name evidence="9" type="primary">GLEAN_06950</name>
    <name evidence="9" type="ORF">TcasGA2_TC006950</name>
</gene>
<dbReference type="InterPro" id="IPR027806">
    <property type="entry name" value="HARBI1_dom"/>
</dbReference>
<dbReference type="InterPro" id="IPR045249">
    <property type="entry name" value="HARBI1-like"/>
</dbReference>
<dbReference type="Proteomes" id="UP000007266">
    <property type="component" value="Linkage group 8"/>
</dbReference>
<feature type="domain" description="DDE Tnp4" evidence="8">
    <location>
        <begin position="55"/>
        <end position="219"/>
    </location>
</feature>
<evidence type="ECO:0000256" key="4">
    <source>
        <dbReference type="ARBA" id="ARBA00022722"/>
    </source>
</evidence>
<dbReference type="EMBL" id="KQ971357">
    <property type="protein sequence ID" value="EFA13153.1"/>
    <property type="molecule type" value="Genomic_DNA"/>
</dbReference>
<dbReference type="PANTHER" id="PTHR22930:SF269">
    <property type="entry name" value="NUCLEASE HARBI1-LIKE PROTEIN"/>
    <property type="match status" value="1"/>
</dbReference>
<keyword evidence="7" id="KW-0539">Nucleus</keyword>
<evidence type="ECO:0000256" key="1">
    <source>
        <dbReference type="ARBA" id="ARBA00001968"/>
    </source>
</evidence>
<evidence type="ECO:0000256" key="7">
    <source>
        <dbReference type="ARBA" id="ARBA00023242"/>
    </source>
</evidence>
<evidence type="ECO:0000256" key="6">
    <source>
        <dbReference type="ARBA" id="ARBA00022801"/>
    </source>
</evidence>
<dbReference type="eggNOG" id="KOG4585">
    <property type="taxonomic scope" value="Eukaryota"/>
</dbReference>
<dbReference type="Pfam" id="PF13359">
    <property type="entry name" value="DDE_Tnp_4"/>
    <property type="match status" value="1"/>
</dbReference>
<dbReference type="GO" id="GO:0005634">
    <property type="term" value="C:nucleus"/>
    <property type="evidence" value="ECO:0007669"/>
    <property type="project" value="UniProtKB-SubCell"/>
</dbReference>
<keyword evidence="10" id="KW-1185">Reference proteome</keyword>
<dbReference type="GO" id="GO:0046872">
    <property type="term" value="F:metal ion binding"/>
    <property type="evidence" value="ECO:0007669"/>
    <property type="project" value="UniProtKB-KW"/>
</dbReference>
<dbReference type="OMA" id="YCFRVID"/>
<keyword evidence="4" id="KW-0540">Nuclease</keyword>
<organism evidence="9 10">
    <name type="scientific">Tribolium castaneum</name>
    <name type="common">Red flour beetle</name>
    <dbReference type="NCBI Taxonomy" id="7070"/>
    <lineage>
        <taxon>Eukaryota</taxon>
        <taxon>Metazoa</taxon>
        <taxon>Ecdysozoa</taxon>
        <taxon>Arthropoda</taxon>
        <taxon>Hexapoda</taxon>
        <taxon>Insecta</taxon>
        <taxon>Pterygota</taxon>
        <taxon>Neoptera</taxon>
        <taxon>Endopterygota</taxon>
        <taxon>Coleoptera</taxon>
        <taxon>Polyphaga</taxon>
        <taxon>Cucujiformia</taxon>
        <taxon>Tenebrionidae</taxon>
        <taxon>Tenebrionidae incertae sedis</taxon>
        <taxon>Tribolium</taxon>
    </lineage>
</organism>
<keyword evidence="6" id="KW-0378">Hydrolase</keyword>
<dbReference type="PhylomeDB" id="D7EKH7"/>
<evidence type="ECO:0000256" key="3">
    <source>
        <dbReference type="ARBA" id="ARBA00006958"/>
    </source>
</evidence>
<comment type="subcellular location">
    <subcellularLocation>
        <location evidence="2">Nucleus</location>
    </subcellularLocation>
</comment>
<keyword evidence="5" id="KW-0479">Metal-binding</keyword>
<dbReference type="GO" id="GO:0016787">
    <property type="term" value="F:hydrolase activity"/>
    <property type="evidence" value="ECO:0007669"/>
    <property type="project" value="UniProtKB-KW"/>
</dbReference>
<protein>
    <submittedName>
        <fullName evidence="9">Nuclease HARBI1-like Protein</fullName>
    </submittedName>
</protein>
<evidence type="ECO:0000313" key="10">
    <source>
        <dbReference type="Proteomes" id="UP000007266"/>
    </source>
</evidence>
<evidence type="ECO:0000259" key="8">
    <source>
        <dbReference type="Pfam" id="PF13359"/>
    </source>
</evidence>
<evidence type="ECO:0000256" key="5">
    <source>
        <dbReference type="ARBA" id="ARBA00022723"/>
    </source>
</evidence>
<dbReference type="InParanoid" id="D7EKH7"/>
<comment type="similarity">
    <text evidence="3">Belongs to the HARBI1 family.</text>
</comment>
<name>D7EKH7_TRICA</name>
<reference evidence="9 10" key="1">
    <citation type="journal article" date="2008" name="Nature">
        <title>The genome of the model beetle and pest Tribolium castaneum.</title>
        <authorList>
            <consortium name="Tribolium Genome Sequencing Consortium"/>
            <person name="Richards S."/>
            <person name="Gibbs R.A."/>
            <person name="Weinstock G.M."/>
            <person name="Brown S.J."/>
            <person name="Denell R."/>
            <person name="Beeman R.W."/>
            <person name="Gibbs R."/>
            <person name="Beeman R.W."/>
            <person name="Brown S.J."/>
            <person name="Bucher G."/>
            <person name="Friedrich M."/>
            <person name="Grimmelikhuijzen C.J."/>
            <person name="Klingler M."/>
            <person name="Lorenzen M."/>
            <person name="Richards S."/>
            <person name="Roth S."/>
            <person name="Schroder R."/>
            <person name="Tautz D."/>
            <person name="Zdobnov E.M."/>
            <person name="Muzny D."/>
            <person name="Gibbs R.A."/>
            <person name="Weinstock G.M."/>
            <person name="Attaway T."/>
            <person name="Bell S."/>
            <person name="Buhay C.J."/>
            <person name="Chandrabose M.N."/>
            <person name="Chavez D."/>
            <person name="Clerk-Blankenburg K.P."/>
            <person name="Cree A."/>
            <person name="Dao M."/>
            <person name="Davis C."/>
            <person name="Chacko J."/>
            <person name="Dinh H."/>
            <person name="Dugan-Rocha S."/>
            <person name="Fowler G."/>
            <person name="Garner T.T."/>
            <person name="Garnes J."/>
            <person name="Gnirke A."/>
            <person name="Hawes A."/>
            <person name="Hernandez J."/>
            <person name="Hines S."/>
            <person name="Holder M."/>
            <person name="Hume J."/>
            <person name="Jhangiani S.N."/>
            <person name="Joshi V."/>
            <person name="Khan Z.M."/>
            <person name="Jackson L."/>
            <person name="Kovar C."/>
            <person name="Kowis A."/>
            <person name="Lee S."/>
            <person name="Lewis L.R."/>
            <person name="Margolis J."/>
            <person name="Morgan M."/>
            <person name="Nazareth L.V."/>
            <person name="Nguyen N."/>
            <person name="Okwuonu G."/>
            <person name="Parker D."/>
            <person name="Richards S."/>
            <person name="Ruiz S.J."/>
            <person name="Santibanez J."/>
            <person name="Savard J."/>
            <person name="Scherer S.E."/>
            <person name="Schneider B."/>
            <person name="Sodergren E."/>
            <person name="Tautz D."/>
            <person name="Vattahil S."/>
            <person name="Villasana D."/>
            <person name="White C.S."/>
            <person name="Wright R."/>
            <person name="Park Y."/>
            <person name="Beeman R.W."/>
            <person name="Lord J."/>
            <person name="Oppert B."/>
            <person name="Lorenzen M."/>
            <person name="Brown S."/>
            <person name="Wang L."/>
            <person name="Savard J."/>
            <person name="Tautz D."/>
            <person name="Richards S."/>
            <person name="Weinstock G."/>
            <person name="Gibbs R.A."/>
            <person name="Liu Y."/>
            <person name="Worley K."/>
            <person name="Weinstock G."/>
            <person name="Elsik C.G."/>
            <person name="Reese J.T."/>
            <person name="Elhaik E."/>
            <person name="Landan G."/>
            <person name="Graur D."/>
            <person name="Arensburger P."/>
            <person name="Atkinson P."/>
            <person name="Beeman R.W."/>
            <person name="Beidler J."/>
            <person name="Brown S.J."/>
            <person name="Demuth J.P."/>
            <person name="Drury D.W."/>
            <person name="Du Y.Z."/>
            <person name="Fujiwara H."/>
            <person name="Lorenzen M."/>
            <person name="Maselli V."/>
            <person name="Osanai M."/>
            <person name="Park Y."/>
            <person name="Robertson H.M."/>
            <person name="Tu Z."/>
            <person name="Wang J.J."/>
            <person name="Wang S."/>
            <person name="Richards S."/>
            <person name="Song H."/>
            <person name="Zhang L."/>
            <person name="Sodergren E."/>
            <person name="Werner D."/>
            <person name="Stanke M."/>
            <person name="Morgenstern B."/>
            <person name="Solovyev V."/>
            <person name="Kosarev P."/>
            <person name="Brown G."/>
            <person name="Chen H.C."/>
            <person name="Ermolaeva O."/>
            <person name="Hlavina W."/>
            <person name="Kapustin Y."/>
            <person name="Kiryutin B."/>
            <person name="Kitts P."/>
            <person name="Maglott D."/>
            <person name="Pruitt K."/>
            <person name="Sapojnikov V."/>
            <person name="Souvorov A."/>
            <person name="Mackey A.J."/>
            <person name="Waterhouse R.M."/>
            <person name="Wyder S."/>
            <person name="Zdobnov E.M."/>
            <person name="Zdobnov E.M."/>
            <person name="Wyder S."/>
            <person name="Kriventseva E.V."/>
            <person name="Kadowaki T."/>
            <person name="Bork P."/>
            <person name="Aranda M."/>
            <person name="Bao R."/>
            <person name="Beermann A."/>
            <person name="Berns N."/>
            <person name="Bolognesi R."/>
            <person name="Bonneton F."/>
            <person name="Bopp D."/>
            <person name="Brown S.J."/>
            <person name="Bucher G."/>
            <person name="Butts T."/>
            <person name="Chaumot A."/>
            <person name="Denell R.E."/>
            <person name="Ferrier D.E."/>
            <person name="Friedrich M."/>
            <person name="Gordon C.M."/>
            <person name="Jindra M."/>
            <person name="Klingler M."/>
            <person name="Lan Q."/>
            <person name="Lattorff H.M."/>
            <person name="Laudet V."/>
            <person name="von Levetsow C."/>
            <person name="Liu Z."/>
            <person name="Lutz R."/>
            <person name="Lynch J.A."/>
            <person name="da Fonseca R.N."/>
            <person name="Posnien N."/>
            <person name="Reuter R."/>
            <person name="Roth S."/>
            <person name="Savard J."/>
            <person name="Schinko J.B."/>
            <person name="Schmitt C."/>
            <person name="Schoppmeier M."/>
            <person name="Schroder R."/>
            <person name="Shippy T.D."/>
            <person name="Simonnet F."/>
            <person name="Marques-Souza H."/>
            <person name="Tautz D."/>
            <person name="Tomoyasu Y."/>
            <person name="Trauner J."/>
            <person name="Van der Zee M."/>
            <person name="Vervoort M."/>
            <person name="Wittkopp N."/>
            <person name="Wimmer E.A."/>
            <person name="Yang X."/>
            <person name="Jones A.K."/>
            <person name="Sattelle D.B."/>
            <person name="Ebert P.R."/>
            <person name="Nelson D."/>
            <person name="Scott J.G."/>
            <person name="Beeman R.W."/>
            <person name="Muthukrishnan S."/>
            <person name="Kramer K.J."/>
            <person name="Arakane Y."/>
            <person name="Beeman R.W."/>
            <person name="Zhu Q."/>
            <person name="Hogenkamp D."/>
            <person name="Dixit R."/>
            <person name="Oppert B."/>
            <person name="Jiang H."/>
            <person name="Zou Z."/>
            <person name="Marshall J."/>
            <person name="Elpidina E."/>
            <person name="Vinokurov K."/>
            <person name="Oppert C."/>
            <person name="Zou Z."/>
            <person name="Evans J."/>
            <person name="Lu Z."/>
            <person name="Zhao P."/>
            <person name="Sumathipala N."/>
            <person name="Altincicek B."/>
            <person name="Vilcinskas A."/>
            <person name="Williams M."/>
            <person name="Hultmark D."/>
            <person name="Hetru C."/>
            <person name="Jiang H."/>
            <person name="Grimmelikhuijzen C.J."/>
            <person name="Hauser F."/>
            <person name="Cazzamali G."/>
            <person name="Williamson M."/>
            <person name="Park Y."/>
            <person name="Li B."/>
            <person name="Tanaka Y."/>
            <person name="Predel R."/>
            <person name="Neupert S."/>
            <person name="Schachtner J."/>
            <person name="Verleyen P."/>
            <person name="Raible F."/>
            <person name="Bork P."/>
            <person name="Friedrich M."/>
            <person name="Walden K.K."/>
            <person name="Robertson H.M."/>
            <person name="Angeli S."/>
            <person name="Foret S."/>
            <person name="Bucher G."/>
            <person name="Schuetz S."/>
            <person name="Maleszka R."/>
            <person name="Wimmer E.A."/>
            <person name="Beeman R.W."/>
            <person name="Lorenzen M."/>
            <person name="Tomoyasu Y."/>
            <person name="Miller S.C."/>
            <person name="Grossmann D."/>
            <person name="Bucher G."/>
        </authorList>
    </citation>
    <scope>NUCLEOTIDE SEQUENCE [LARGE SCALE GENOMIC DNA]</scope>
    <source>
        <strain evidence="9 10">Georgia GA2</strain>
    </source>
</reference>
<reference evidence="9 10" key="2">
    <citation type="journal article" date="2010" name="Nucleic Acids Res.">
        <title>BeetleBase in 2010: revisions to provide comprehensive genomic information for Tribolium castaneum.</title>
        <authorList>
            <person name="Kim H.S."/>
            <person name="Murphy T."/>
            <person name="Xia J."/>
            <person name="Caragea D."/>
            <person name="Park Y."/>
            <person name="Beeman R.W."/>
            <person name="Lorenzen M.D."/>
            <person name="Butcher S."/>
            <person name="Manak J.R."/>
            <person name="Brown S.J."/>
        </authorList>
    </citation>
    <scope>GENOME REANNOTATION</scope>
    <source>
        <strain evidence="9 10">Georgia GA2</strain>
    </source>
</reference>
<evidence type="ECO:0000313" key="9">
    <source>
        <dbReference type="EMBL" id="EFA13153.1"/>
    </source>
</evidence>